<organism evidence="3">
    <name type="scientific">marine metagenome</name>
    <dbReference type="NCBI Taxonomy" id="408172"/>
    <lineage>
        <taxon>unclassified sequences</taxon>
        <taxon>metagenomes</taxon>
        <taxon>ecological metagenomes</taxon>
    </lineage>
</organism>
<accession>A0A381PK53</accession>
<dbReference type="PANTHER" id="PTHR42879">
    <property type="entry name" value="3-OXOACYL-(ACYL-CARRIER-PROTEIN) REDUCTASE"/>
    <property type="match status" value="1"/>
</dbReference>
<dbReference type="FunFam" id="3.40.50.720:FF:000084">
    <property type="entry name" value="Short-chain dehydrogenase reductase"/>
    <property type="match status" value="1"/>
</dbReference>
<dbReference type="PRINTS" id="PR00080">
    <property type="entry name" value="SDRFAMILY"/>
</dbReference>
<gene>
    <name evidence="3" type="ORF">METZ01_LOCUS20260</name>
</gene>
<dbReference type="InterPro" id="IPR050259">
    <property type="entry name" value="SDR"/>
</dbReference>
<dbReference type="GO" id="GO:0032787">
    <property type="term" value="P:monocarboxylic acid metabolic process"/>
    <property type="evidence" value="ECO:0007669"/>
    <property type="project" value="UniProtKB-ARBA"/>
</dbReference>
<dbReference type="InterPro" id="IPR036291">
    <property type="entry name" value="NAD(P)-bd_dom_sf"/>
</dbReference>
<evidence type="ECO:0000259" key="2">
    <source>
        <dbReference type="SMART" id="SM00822"/>
    </source>
</evidence>
<name>A0A381PK53_9ZZZZ</name>
<dbReference type="EMBL" id="UINC01001011">
    <property type="protein sequence ID" value="SUZ67406.1"/>
    <property type="molecule type" value="Genomic_DNA"/>
</dbReference>
<comment type="similarity">
    <text evidence="1">Belongs to the short-chain dehydrogenases/reductases (SDR) family.</text>
</comment>
<evidence type="ECO:0000256" key="1">
    <source>
        <dbReference type="ARBA" id="ARBA00006484"/>
    </source>
</evidence>
<reference evidence="3" key="1">
    <citation type="submission" date="2018-05" db="EMBL/GenBank/DDBJ databases">
        <authorList>
            <person name="Lanie J.A."/>
            <person name="Ng W.-L."/>
            <person name="Kazmierczak K.M."/>
            <person name="Andrzejewski T.M."/>
            <person name="Davidsen T.M."/>
            <person name="Wayne K.J."/>
            <person name="Tettelin H."/>
            <person name="Glass J.I."/>
            <person name="Rusch D."/>
            <person name="Podicherti R."/>
            <person name="Tsui H.-C.T."/>
            <person name="Winkler M.E."/>
        </authorList>
    </citation>
    <scope>NUCLEOTIDE SEQUENCE</scope>
</reference>
<sequence length="254" mass="26435">MNQRLEGKRAVITGGGRGIGRAIALAYVNEGASCVVASRQLEDLEATAELAPDGAIEPIVCDVADDASVMAMSQQVRDKYGGADIVVNNAGVHAAGRFLDIDAATYSRLYEVNVVGIVRVSQAFLGGMIERGRGSIVNMASTAGLFESPGQAPYNASKHGAVGLTRCMALELASSGVTCNAICPGFVDTPMLDGFADLVGAEADELRKRLAQRTPMGRILDPSEIANLAVYLGSDESSGMTGQTMAISNGMRMS</sequence>
<proteinExistence type="inferred from homology"/>
<dbReference type="PROSITE" id="PS00061">
    <property type="entry name" value="ADH_SHORT"/>
    <property type="match status" value="1"/>
</dbReference>
<dbReference type="CDD" id="cd05233">
    <property type="entry name" value="SDR_c"/>
    <property type="match status" value="1"/>
</dbReference>
<dbReference type="NCBIfam" id="NF005559">
    <property type="entry name" value="PRK07231.1"/>
    <property type="match status" value="1"/>
</dbReference>
<dbReference type="InterPro" id="IPR057326">
    <property type="entry name" value="KR_dom"/>
</dbReference>
<protein>
    <recommendedName>
        <fullName evidence="2">Ketoreductase domain-containing protein</fullName>
    </recommendedName>
</protein>
<feature type="domain" description="Ketoreductase" evidence="2">
    <location>
        <begin position="8"/>
        <end position="176"/>
    </location>
</feature>
<dbReference type="PRINTS" id="PR00081">
    <property type="entry name" value="GDHRDH"/>
</dbReference>
<dbReference type="AlphaFoldDB" id="A0A381PK53"/>
<dbReference type="SUPFAM" id="SSF51735">
    <property type="entry name" value="NAD(P)-binding Rossmann-fold domains"/>
    <property type="match status" value="1"/>
</dbReference>
<dbReference type="Pfam" id="PF13561">
    <property type="entry name" value="adh_short_C2"/>
    <property type="match status" value="1"/>
</dbReference>
<dbReference type="SMART" id="SM00822">
    <property type="entry name" value="PKS_KR"/>
    <property type="match status" value="1"/>
</dbReference>
<evidence type="ECO:0000313" key="3">
    <source>
        <dbReference type="EMBL" id="SUZ67406.1"/>
    </source>
</evidence>
<dbReference type="InterPro" id="IPR002347">
    <property type="entry name" value="SDR_fam"/>
</dbReference>
<dbReference type="Gene3D" id="3.40.50.720">
    <property type="entry name" value="NAD(P)-binding Rossmann-like Domain"/>
    <property type="match status" value="1"/>
</dbReference>
<dbReference type="PANTHER" id="PTHR42879:SF2">
    <property type="entry name" value="3-OXOACYL-[ACYL-CARRIER-PROTEIN] REDUCTASE FABG"/>
    <property type="match status" value="1"/>
</dbReference>
<dbReference type="InterPro" id="IPR020904">
    <property type="entry name" value="Sc_DH/Rdtase_CS"/>
</dbReference>